<comment type="caution">
    <text evidence="6">The sequence shown here is derived from an EMBL/GenBank/DDBJ whole genome shotgun (WGS) entry which is preliminary data.</text>
</comment>
<dbReference type="GO" id="GO:0043856">
    <property type="term" value="F:anti-sigma factor antagonist activity"/>
    <property type="evidence" value="ECO:0007669"/>
    <property type="project" value="InterPro"/>
</dbReference>
<sequence>MNINLSIDVIEKDNQTELIVTGEIDAFTAPLLKEKLLPATAKESEKIIVNLQDVAYMDSTGLGVFISALKSTKEHGSTLTLVNLQERVHRLFKITSLDSIIAIDTTVRGGE</sequence>
<keyword evidence="7" id="KW-1185">Reference proteome</keyword>
<evidence type="ECO:0000256" key="3">
    <source>
        <dbReference type="ARBA" id="ARBA00024670"/>
    </source>
</evidence>
<dbReference type="Pfam" id="PF01740">
    <property type="entry name" value="STAS"/>
    <property type="match status" value="1"/>
</dbReference>
<dbReference type="PROSITE" id="PS50801">
    <property type="entry name" value="STAS"/>
    <property type="match status" value="1"/>
</dbReference>
<reference evidence="6 7" key="1">
    <citation type="submission" date="2019-07" db="EMBL/GenBank/DDBJ databases">
        <title>Whole genome shotgun sequence of Halolactibacillus alkaliphilus NBRC 103919.</title>
        <authorList>
            <person name="Hosoyama A."/>
            <person name="Uohara A."/>
            <person name="Ohji S."/>
            <person name="Ichikawa N."/>
        </authorList>
    </citation>
    <scope>NUCLEOTIDE SEQUENCE [LARGE SCALE GENOMIC DNA]</scope>
    <source>
        <strain evidence="6 7">NBRC 103919</strain>
    </source>
</reference>
<dbReference type="SUPFAM" id="SSF52091">
    <property type="entry name" value="SpoIIaa-like"/>
    <property type="match status" value="1"/>
</dbReference>
<protein>
    <recommendedName>
        <fullName evidence="4">Anti-sigma factor antagonist</fullName>
    </recommendedName>
</protein>
<evidence type="ECO:0000259" key="5">
    <source>
        <dbReference type="PROSITE" id="PS50801"/>
    </source>
</evidence>
<proteinExistence type="inferred from homology"/>
<dbReference type="InterPro" id="IPR003658">
    <property type="entry name" value="Anti-sigma_ant"/>
</dbReference>
<dbReference type="PANTHER" id="PTHR33495">
    <property type="entry name" value="ANTI-SIGMA FACTOR ANTAGONIST TM_1081-RELATED-RELATED"/>
    <property type="match status" value="1"/>
</dbReference>
<evidence type="ECO:0000313" key="7">
    <source>
        <dbReference type="Proteomes" id="UP000321400"/>
    </source>
</evidence>
<gene>
    <name evidence="6" type="primary">rsbV</name>
    <name evidence="6" type="ORF">HAL01_11050</name>
</gene>
<organism evidence="6 7">
    <name type="scientific">Halolactibacillus alkaliphilus</name>
    <dbReference type="NCBI Taxonomy" id="442899"/>
    <lineage>
        <taxon>Bacteria</taxon>
        <taxon>Bacillati</taxon>
        <taxon>Bacillota</taxon>
        <taxon>Bacilli</taxon>
        <taxon>Bacillales</taxon>
        <taxon>Bacillaceae</taxon>
        <taxon>Halolactibacillus</taxon>
    </lineage>
</organism>
<dbReference type="AlphaFoldDB" id="A0A511X135"/>
<accession>A0A511X135</accession>
<comment type="function">
    <text evidence="3">Positive regulator of sigma-B activity. Non-phosphorylated RsbV binds to RsbW, preventing its association with sigma-B. When phosphorylated, releases RsbW, which is then free to complex with and inactivate sigma-B.</text>
</comment>
<name>A0A511X135_9BACI</name>
<evidence type="ECO:0000313" key="6">
    <source>
        <dbReference type="EMBL" id="GEN56641.1"/>
    </source>
</evidence>
<dbReference type="EMBL" id="BJYE01000010">
    <property type="protein sequence ID" value="GEN56641.1"/>
    <property type="molecule type" value="Genomic_DNA"/>
</dbReference>
<keyword evidence="2" id="KW-0597">Phosphoprotein</keyword>
<evidence type="ECO:0000256" key="4">
    <source>
        <dbReference type="RuleBase" id="RU003749"/>
    </source>
</evidence>
<evidence type="ECO:0000256" key="1">
    <source>
        <dbReference type="ARBA" id="ARBA00009013"/>
    </source>
</evidence>
<dbReference type="InterPro" id="IPR002645">
    <property type="entry name" value="STAS_dom"/>
</dbReference>
<dbReference type="RefSeq" id="WP_089801000.1">
    <property type="nucleotide sequence ID" value="NZ_BJYE01000010.1"/>
</dbReference>
<comment type="similarity">
    <text evidence="1 4">Belongs to the anti-sigma-factor antagonist family.</text>
</comment>
<dbReference type="OrthoDB" id="9793697at2"/>
<feature type="domain" description="STAS" evidence="5">
    <location>
        <begin position="5"/>
        <end position="111"/>
    </location>
</feature>
<evidence type="ECO:0000256" key="2">
    <source>
        <dbReference type="ARBA" id="ARBA00022553"/>
    </source>
</evidence>
<dbReference type="InterPro" id="IPR036513">
    <property type="entry name" value="STAS_dom_sf"/>
</dbReference>
<dbReference type="NCBIfam" id="TIGR00377">
    <property type="entry name" value="ant_ant_sig"/>
    <property type="match status" value="1"/>
</dbReference>
<dbReference type="CDD" id="cd07043">
    <property type="entry name" value="STAS_anti-anti-sigma_factors"/>
    <property type="match status" value="1"/>
</dbReference>
<dbReference type="STRING" id="442899.SAMN05720591_10917"/>
<dbReference type="Gene3D" id="3.30.750.24">
    <property type="entry name" value="STAS domain"/>
    <property type="match status" value="1"/>
</dbReference>
<dbReference type="PANTHER" id="PTHR33495:SF9">
    <property type="entry name" value="ANTI-SIGMA-B FACTOR ANTAGONIST"/>
    <property type="match status" value="1"/>
</dbReference>
<dbReference type="Proteomes" id="UP000321400">
    <property type="component" value="Unassembled WGS sequence"/>
</dbReference>